<comment type="caution">
    <text evidence="2">The sequence shown here is derived from an EMBL/GenBank/DDBJ whole genome shotgun (WGS) entry which is preliminary data.</text>
</comment>
<accession>A0A1B8U0E3</accession>
<dbReference type="InterPro" id="IPR005151">
    <property type="entry name" value="Tail-specific_protease"/>
</dbReference>
<protein>
    <submittedName>
        <fullName evidence="2">Peptidase S41</fullName>
    </submittedName>
</protein>
<dbReference type="OrthoDB" id="7168509at2"/>
<proteinExistence type="predicted"/>
<dbReference type="RefSeq" id="WP_065318131.1">
    <property type="nucleotide sequence ID" value="NZ_CP017477.1"/>
</dbReference>
<dbReference type="GO" id="GO:0006508">
    <property type="term" value="P:proteolysis"/>
    <property type="evidence" value="ECO:0007669"/>
    <property type="project" value="InterPro"/>
</dbReference>
<evidence type="ECO:0000313" key="3">
    <source>
        <dbReference type="Proteomes" id="UP000092584"/>
    </source>
</evidence>
<dbReference type="InterPro" id="IPR041613">
    <property type="entry name" value="Pept_S41_N"/>
</dbReference>
<dbReference type="KEGG" id="pob:LPB03_02055"/>
<dbReference type="PROSITE" id="PS51257">
    <property type="entry name" value="PROKAR_LIPOPROTEIN"/>
    <property type="match status" value="1"/>
</dbReference>
<dbReference type="PANTHER" id="PTHR32060">
    <property type="entry name" value="TAIL-SPECIFIC PROTEASE"/>
    <property type="match status" value="1"/>
</dbReference>
<dbReference type="GO" id="GO:0007165">
    <property type="term" value="P:signal transduction"/>
    <property type="evidence" value="ECO:0007669"/>
    <property type="project" value="TreeGrafter"/>
</dbReference>
<dbReference type="EMBL" id="LSFM01000018">
    <property type="protein sequence ID" value="OBY65353.1"/>
    <property type="molecule type" value="Genomic_DNA"/>
</dbReference>
<dbReference type="InterPro" id="IPR029045">
    <property type="entry name" value="ClpP/crotonase-like_dom_sf"/>
</dbReference>
<dbReference type="Pfam" id="PF03572">
    <property type="entry name" value="Peptidase_S41"/>
    <property type="match status" value="1"/>
</dbReference>
<dbReference type="SMART" id="SM00245">
    <property type="entry name" value="TSPc"/>
    <property type="match status" value="1"/>
</dbReference>
<dbReference type="InterPro" id="IPR036034">
    <property type="entry name" value="PDZ_sf"/>
</dbReference>
<dbReference type="CDD" id="cd07561">
    <property type="entry name" value="Peptidase_S41_CPP_like"/>
    <property type="match status" value="1"/>
</dbReference>
<dbReference type="STRING" id="1774273.LPB03_02055"/>
<dbReference type="Gene3D" id="3.30.750.170">
    <property type="match status" value="1"/>
</dbReference>
<evidence type="ECO:0000313" key="2">
    <source>
        <dbReference type="EMBL" id="OBY65353.1"/>
    </source>
</evidence>
<dbReference type="GO" id="GO:0008236">
    <property type="term" value="F:serine-type peptidase activity"/>
    <property type="evidence" value="ECO:0007669"/>
    <property type="project" value="InterPro"/>
</dbReference>
<evidence type="ECO:0000259" key="1">
    <source>
        <dbReference type="SMART" id="SM00245"/>
    </source>
</evidence>
<dbReference type="AlphaFoldDB" id="A0A1B8U0E3"/>
<name>A0A1B8U0E3_9FLAO</name>
<organism evidence="2 3">
    <name type="scientific">Polaribacter vadi</name>
    <dbReference type="NCBI Taxonomy" id="1774273"/>
    <lineage>
        <taxon>Bacteria</taxon>
        <taxon>Pseudomonadati</taxon>
        <taxon>Bacteroidota</taxon>
        <taxon>Flavobacteriia</taxon>
        <taxon>Flavobacteriales</taxon>
        <taxon>Flavobacteriaceae</taxon>
    </lineage>
</organism>
<dbReference type="GO" id="GO:0004175">
    <property type="term" value="F:endopeptidase activity"/>
    <property type="evidence" value="ECO:0007669"/>
    <property type="project" value="TreeGrafter"/>
</dbReference>
<dbReference type="Gene3D" id="2.30.42.10">
    <property type="match status" value="1"/>
</dbReference>
<dbReference type="PANTHER" id="PTHR32060:SF30">
    <property type="entry name" value="CARBOXY-TERMINAL PROCESSING PROTEASE CTPA"/>
    <property type="match status" value="1"/>
</dbReference>
<dbReference type="Pfam" id="PF18294">
    <property type="entry name" value="Pept_S41_N"/>
    <property type="match status" value="1"/>
</dbReference>
<dbReference type="Proteomes" id="UP000092584">
    <property type="component" value="Unassembled WGS sequence"/>
</dbReference>
<keyword evidence="3" id="KW-1185">Reference proteome</keyword>
<feature type="domain" description="Tail specific protease" evidence="1">
    <location>
        <begin position="189"/>
        <end position="399"/>
    </location>
</feature>
<reference evidence="3" key="1">
    <citation type="submission" date="2016-02" db="EMBL/GenBank/DDBJ databases">
        <authorList>
            <person name="Shin S.-K."/>
            <person name="Yi H."/>
            <person name="Kim E."/>
        </authorList>
    </citation>
    <scope>NUCLEOTIDE SEQUENCE [LARGE SCALE GENOMIC DNA]</scope>
    <source>
        <strain evidence="3">LPB0003</strain>
    </source>
</reference>
<gene>
    <name evidence="2" type="ORF">LPB3_03055</name>
</gene>
<sequence>MKKITLLFIAILFIYSCERKESSLIDPTTDDDINYFIWHGLNLYYLWQEDVPGLADNRFANFDELYTYFRIYRSPENVFESLLNRPEDRFSVIVDDYIALENSFQGINLSNGMEFGLVQYKNGSTNVYGYVRYVVPNSDAVAKDVKRGMLFNQIDGNQLTTTNYGNLLFGNSTNYTIGLADFNDGNPITNGTSISLTKSEIQENPIAISKVIADGDQKIGYLMYNQFARNYDSQLNAAFAYFKAENIDNLIVDLRYNPGGSVSSATYLGSMITGQFNGLLYSQEVWNDKVRRSNPADRFINNFTNQIRNTDANGNVVLQESINSLGLNKVYFIVTNGSASASELVINSLSSHIDVALIGKTTRGKQVGSITLYDSENFQRTGANLNTAHRYAMQPLVLEISNKDNKNYPQGLIPASTDFPGVELGENYGDLGVLGERSDPLLDRTLIYISTGAKSFSSKSSFYNFDEIYDSKLATPASDYMFVDVKK</sequence>
<dbReference type="SUPFAM" id="SSF52096">
    <property type="entry name" value="ClpP/crotonase"/>
    <property type="match status" value="1"/>
</dbReference>
<dbReference type="Gene3D" id="3.90.226.10">
    <property type="entry name" value="2-enoyl-CoA Hydratase, Chain A, domain 1"/>
    <property type="match status" value="1"/>
</dbReference>
<dbReference type="GO" id="GO:0030288">
    <property type="term" value="C:outer membrane-bounded periplasmic space"/>
    <property type="evidence" value="ECO:0007669"/>
    <property type="project" value="TreeGrafter"/>
</dbReference>